<dbReference type="NCBIfam" id="TIGR01770">
    <property type="entry name" value="NDH_I_N"/>
    <property type="match status" value="1"/>
</dbReference>
<feature type="domain" description="NADH:quinone oxidoreductase/Mrp antiporter transmembrane" evidence="7">
    <location>
        <begin position="125"/>
        <end position="419"/>
    </location>
</feature>
<feature type="transmembrane region" description="Helical" evidence="5">
    <location>
        <begin position="328"/>
        <end position="349"/>
    </location>
</feature>
<dbReference type="EC" id="7.1.1.-" evidence="5"/>
<feature type="transmembrane region" description="Helical" evidence="5">
    <location>
        <begin position="160"/>
        <end position="181"/>
    </location>
</feature>
<feature type="transmembrane region" description="Helical" evidence="5">
    <location>
        <begin position="6"/>
        <end position="27"/>
    </location>
</feature>
<gene>
    <name evidence="5 8" type="primary">nuoN</name>
    <name evidence="8" type="ORF">NQX30_04610</name>
</gene>
<keyword evidence="5" id="KW-0874">Quinone</keyword>
<protein>
    <recommendedName>
        <fullName evidence="5">NADH-quinone oxidoreductase subunit N</fullName>
        <ecNumber evidence="5">7.1.1.-</ecNumber>
    </recommendedName>
    <alternativeName>
        <fullName evidence="5">NADH dehydrogenase I subunit N</fullName>
    </alternativeName>
    <alternativeName>
        <fullName evidence="5">NDH-1 subunit N</fullName>
    </alternativeName>
</protein>
<evidence type="ECO:0000256" key="6">
    <source>
        <dbReference type="RuleBase" id="RU000320"/>
    </source>
</evidence>
<keyword evidence="9" id="KW-1185">Reference proteome</keyword>
<reference evidence="8" key="2">
    <citation type="journal article" date="2023" name="Microbiome">
        <title>Synthase-selected sorting approach identifies a beta-lactone synthase in a nudibranch symbiotic bacterium.</title>
        <authorList>
            <person name="Dzunkova M."/>
            <person name="La Clair J.J."/>
            <person name="Tyml T."/>
            <person name="Doud D."/>
            <person name="Schulz F."/>
            <person name="Piquer-Esteban S."/>
            <person name="Porcel Sanchis D."/>
            <person name="Osborn A."/>
            <person name="Robinson D."/>
            <person name="Louie K.B."/>
            <person name="Bowen B.P."/>
            <person name="Bowers R.M."/>
            <person name="Lee J."/>
            <person name="Arnau V."/>
            <person name="Diaz-Villanueva W."/>
            <person name="Stepanauskas R."/>
            <person name="Gosliner T."/>
            <person name="Date S.V."/>
            <person name="Northen T.R."/>
            <person name="Cheng J.F."/>
            <person name="Burkart M.D."/>
            <person name="Woyke T."/>
        </authorList>
    </citation>
    <scope>NUCLEOTIDE SEQUENCE</scope>
    <source>
        <strain evidence="8">Df01</strain>
    </source>
</reference>
<comment type="function">
    <text evidence="5">NDH-1 shuttles electrons from NADH, via FMN and iron-sulfur (Fe-S) centers, to quinones in the respiratory chain. The immediate electron acceptor for the enzyme in this species is believed to be ubiquinone. Couples the redox reaction to proton translocation (for every two electrons transferred, four hydrogen ions are translocated across the cytoplasmic membrane), and thus conserves the redox energy in a proton gradient.</text>
</comment>
<keyword evidence="5" id="KW-0830">Ubiquinone</keyword>
<organism evidence="8 9">
    <name type="scientific">Candidatus Doriopsillibacter californiensis</name>
    <dbReference type="NCBI Taxonomy" id="2970740"/>
    <lineage>
        <taxon>Bacteria</taxon>
        <taxon>Pseudomonadati</taxon>
        <taxon>Pseudomonadota</taxon>
        <taxon>Gammaproteobacteria</taxon>
        <taxon>Candidatus Tethybacterales</taxon>
        <taxon>Candidatus Persebacteraceae</taxon>
        <taxon>Candidatus Doriopsillibacter</taxon>
    </lineage>
</organism>
<comment type="subunit">
    <text evidence="5">NDH-1 is composed of 14 different subunits. Subunits NuoA, H, J, K, L, M, N constitute the membrane sector of the complex.</text>
</comment>
<evidence type="ECO:0000256" key="4">
    <source>
        <dbReference type="ARBA" id="ARBA00023136"/>
    </source>
</evidence>
<keyword evidence="4 5" id="KW-0472">Membrane</keyword>
<sequence>MKASDLIISAASVEIFIFIAACSILCADLFLPKERRARLHWAAVAGLLIAAAATAGDFSSPPQSAMNGFFVASPFTALLKTTILLAAAGSLAFSRHYLQSTGMLRGEFHCLSLLAVLGMLVMVSAGHFLSLYMGLELMSLCLYALIAMRRNSVMASEAAIKYFVLGALASGLFLYGVSIIYGTTGQLYIRDVAEAIVSGHFASQMALTLGLVFMLAGLAFKLGAAPFHMWLPDVYQGAPAPVTLFIAAAPKVAAMAMLLRVLVESLGALSGDWRDMLIVLAVASLAVGNLTAIAQTNFKRMLAYSAIAHSGFMLLGVLAGGIGGVAAAMFYIIAYALMTVGGFGVLVLMSADGEEKSELADIKGLASRNGLAAGVLLLLMFSMAGIPPVVGFAAKLAVLEAAAHAGLIWLVVLAVLFSVVGAFYYLRVVKLMFFDKPEVDAATVSLTPAASVLLALIGVLVLFLGLFPGGLLALCEAAAWTSL</sequence>
<feature type="transmembrane region" description="Helical" evidence="5">
    <location>
        <begin position="241"/>
        <end position="263"/>
    </location>
</feature>
<dbReference type="NCBIfam" id="NF004442">
    <property type="entry name" value="PRK05777.1-5"/>
    <property type="match status" value="1"/>
</dbReference>
<evidence type="ECO:0000313" key="9">
    <source>
        <dbReference type="Proteomes" id="UP001168167"/>
    </source>
</evidence>
<dbReference type="Pfam" id="PF00361">
    <property type="entry name" value="Proton_antipo_M"/>
    <property type="match status" value="1"/>
</dbReference>
<dbReference type="HAMAP" id="MF_00445">
    <property type="entry name" value="NDH1_NuoN_1"/>
    <property type="match status" value="1"/>
</dbReference>
<dbReference type="PANTHER" id="PTHR22773">
    <property type="entry name" value="NADH DEHYDROGENASE"/>
    <property type="match status" value="1"/>
</dbReference>
<keyword evidence="8" id="KW-0560">Oxidoreductase</keyword>
<keyword evidence="5" id="KW-1003">Cell membrane</keyword>
<evidence type="ECO:0000259" key="7">
    <source>
        <dbReference type="Pfam" id="PF00361"/>
    </source>
</evidence>
<reference evidence="8" key="1">
    <citation type="submission" date="2022-08" db="EMBL/GenBank/DDBJ databases">
        <authorList>
            <person name="Dzunkova M."/>
            <person name="La Clair J."/>
            <person name="Tyml T."/>
            <person name="Doud D."/>
            <person name="Schulz F."/>
            <person name="Piquer S."/>
            <person name="Porcel Sanchis D."/>
            <person name="Osborn A."/>
            <person name="Robinson D."/>
            <person name="Louie K.B."/>
            <person name="Bowen B.P."/>
            <person name="Bowers R."/>
            <person name="Lee J."/>
            <person name="Arnau Llombart V."/>
            <person name="Diaz Villanueva W."/>
            <person name="Gosliner T."/>
            <person name="Northen T."/>
            <person name="Cheng J.-F."/>
            <person name="Burkart M.D."/>
            <person name="Woyke T."/>
        </authorList>
    </citation>
    <scope>NUCLEOTIDE SEQUENCE</scope>
    <source>
        <strain evidence="8">Df01</strain>
    </source>
</reference>
<feature type="transmembrane region" description="Helical" evidence="5">
    <location>
        <begin position="131"/>
        <end position="148"/>
    </location>
</feature>
<keyword evidence="2 5" id="KW-0812">Transmembrane</keyword>
<evidence type="ECO:0000256" key="2">
    <source>
        <dbReference type="ARBA" id="ARBA00022692"/>
    </source>
</evidence>
<evidence type="ECO:0000256" key="3">
    <source>
        <dbReference type="ARBA" id="ARBA00022989"/>
    </source>
</evidence>
<keyword evidence="5" id="KW-0520">NAD</keyword>
<proteinExistence type="inferred from homology"/>
<feature type="transmembrane region" description="Helical" evidence="5">
    <location>
        <begin position="275"/>
        <end position="294"/>
    </location>
</feature>
<dbReference type="InterPro" id="IPR001750">
    <property type="entry name" value="ND/Mrp_TM"/>
</dbReference>
<feature type="transmembrane region" description="Helical" evidence="5">
    <location>
        <begin position="201"/>
        <end position="220"/>
    </location>
</feature>
<accession>A0ABT7QLQ3</accession>
<feature type="transmembrane region" description="Helical" evidence="5">
    <location>
        <begin position="446"/>
        <end position="467"/>
    </location>
</feature>
<dbReference type="GO" id="GO:0050136">
    <property type="term" value="F:NADH dehydrogenase (quinone) (non-electrogenic) activity"/>
    <property type="evidence" value="ECO:0007669"/>
    <property type="project" value="UniProtKB-EC"/>
</dbReference>
<feature type="transmembrane region" description="Helical" evidence="5">
    <location>
        <begin position="39"/>
        <end position="56"/>
    </location>
</feature>
<comment type="catalytic activity">
    <reaction evidence="5">
        <text>a quinone + NADH + 5 H(+)(in) = a quinol + NAD(+) + 4 H(+)(out)</text>
        <dbReference type="Rhea" id="RHEA:57888"/>
        <dbReference type="ChEBI" id="CHEBI:15378"/>
        <dbReference type="ChEBI" id="CHEBI:24646"/>
        <dbReference type="ChEBI" id="CHEBI:57540"/>
        <dbReference type="ChEBI" id="CHEBI:57945"/>
        <dbReference type="ChEBI" id="CHEBI:132124"/>
    </reaction>
</comment>
<comment type="subcellular location">
    <subcellularLocation>
        <location evidence="5">Cell membrane</location>
        <topology evidence="5">Multi-pass membrane protein</topology>
    </subcellularLocation>
    <subcellularLocation>
        <location evidence="1">Endomembrane system</location>
        <topology evidence="1">Multi-pass membrane protein</topology>
    </subcellularLocation>
    <subcellularLocation>
        <location evidence="6">Membrane</location>
        <topology evidence="6">Multi-pass membrane protein</topology>
    </subcellularLocation>
</comment>
<keyword evidence="5" id="KW-1278">Translocase</keyword>
<comment type="similarity">
    <text evidence="5">Belongs to the complex I subunit 2 family.</text>
</comment>
<feature type="transmembrane region" description="Helical" evidence="5">
    <location>
        <begin position="301"/>
        <end position="322"/>
    </location>
</feature>
<feature type="transmembrane region" description="Helical" evidence="5">
    <location>
        <begin position="106"/>
        <end position="125"/>
    </location>
</feature>
<feature type="transmembrane region" description="Helical" evidence="5">
    <location>
        <begin position="406"/>
        <end position="426"/>
    </location>
</feature>
<keyword evidence="5" id="KW-0813">Transport</keyword>
<keyword evidence="3 5" id="KW-1133">Transmembrane helix</keyword>
<evidence type="ECO:0000256" key="5">
    <source>
        <dbReference type="HAMAP-Rule" id="MF_00445"/>
    </source>
</evidence>
<feature type="transmembrane region" description="Helical" evidence="5">
    <location>
        <begin position="68"/>
        <end position="94"/>
    </location>
</feature>
<feature type="transmembrane region" description="Helical" evidence="5">
    <location>
        <begin position="370"/>
        <end position="394"/>
    </location>
</feature>
<dbReference type="Proteomes" id="UP001168167">
    <property type="component" value="Unassembled WGS sequence"/>
</dbReference>
<dbReference type="PRINTS" id="PR01434">
    <property type="entry name" value="NADHDHGNASE5"/>
</dbReference>
<evidence type="ECO:0000313" key="8">
    <source>
        <dbReference type="EMBL" id="MDM5147651.1"/>
    </source>
</evidence>
<name>A0ABT7QLQ3_9GAMM</name>
<evidence type="ECO:0000256" key="1">
    <source>
        <dbReference type="ARBA" id="ARBA00004127"/>
    </source>
</evidence>
<dbReference type="EMBL" id="JANQAO010000003">
    <property type="protein sequence ID" value="MDM5147651.1"/>
    <property type="molecule type" value="Genomic_DNA"/>
</dbReference>
<dbReference type="InterPro" id="IPR010096">
    <property type="entry name" value="NADH-Q_OxRdtase_suN/2"/>
</dbReference>
<comment type="caution">
    <text evidence="8">The sequence shown here is derived from an EMBL/GenBank/DDBJ whole genome shotgun (WGS) entry which is preliminary data.</text>
</comment>